<proteinExistence type="evidence at transcript level"/>
<name>Q9BU09_HUMAN</name>
<dbReference type="EMBL" id="BC002969">
    <property type="protein sequence ID" value="AAH02969.1"/>
    <property type="molecule type" value="mRNA"/>
</dbReference>
<dbReference type="AlphaFoldDB" id="Q9BU09"/>
<feature type="non-terminal residue" evidence="1">
    <location>
        <position position="1"/>
    </location>
</feature>
<protein>
    <submittedName>
        <fullName evidence="1">BAT2L protein</fullName>
    </submittedName>
</protein>
<reference evidence="1" key="1">
    <citation type="journal article" date="2004" name="Genome Res.">
        <title>The status, quality, and expansion of the NIH full-length cDNA project: the Mammalian Gene Collection (MGC).</title>
        <authorList>
            <consortium name="The MGC Project Team"/>
            <person name="Gerhard D.S."/>
            <person name="Wagner L."/>
            <person name="Feingold E.A."/>
            <person name="Shenmen C.M."/>
            <person name="Grouse L.H."/>
            <person name="Schuler G."/>
            <person name="Klein S.L."/>
            <person name="Old S."/>
            <person name="Rasooly R."/>
            <person name="Good P."/>
            <person name="Guyer M."/>
            <person name="Peck A.M."/>
            <person name="Derge J.G."/>
            <person name="Lipman D."/>
            <person name="Collins F.S."/>
            <person name="Jang W."/>
            <person name="Sherry S."/>
            <person name="Feolo M."/>
            <person name="Misquitta L."/>
            <person name="Lee E."/>
            <person name="Rotmistrovsky K."/>
            <person name="Greenhut S.F."/>
            <person name="Schaefer C.F."/>
            <person name="Buetow K."/>
            <person name="Bonner T.I."/>
            <person name="Haussler D."/>
            <person name="Kent J."/>
            <person name="Kiekhaus M."/>
            <person name="Furey T."/>
            <person name="Brent M."/>
            <person name="Prange C."/>
            <person name="Schreiber K."/>
            <person name="Shapiro N."/>
            <person name="Bhat N.K."/>
            <person name="Hopkins R.F."/>
            <person name="Hsie F."/>
            <person name="Driscoll T."/>
            <person name="Soares M.B."/>
            <person name="Casavant T.L."/>
            <person name="Scheetz T.E."/>
            <person name="Brown-stein M.J."/>
            <person name="Usdin T.B."/>
            <person name="Toshiyuki S."/>
            <person name="Carninci P."/>
            <person name="Piao Y."/>
            <person name="Dudekula D.B."/>
            <person name="Ko M.S."/>
            <person name="Kawakami K."/>
            <person name="Suzuki Y."/>
            <person name="Sugano S."/>
            <person name="Gruber C.E."/>
            <person name="Smith M.R."/>
            <person name="Simmons B."/>
            <person name="Moore T."/>
            <person name="Waterman R."/>
            <person name="Johnson S.L."/>
            <person name="Ruan Y."/>
            <person name="Wei C.L."/>
            <person name="Mathavan S."/>
            <person name="Gunaratne P.H."/>
            <person name="Wu J."/>
            <person name="Garcia A.M."/>
            <person name="Hulyk S.W."/>
            <person name="Fuh E."/>
            <person name="Yuan Y."/>
            <person name="Sneed A."/>
            <person name="Kowis C."/>
            <person name="Hodgson A."/>
            <person name="Muzny D.M."/>
            <person name="McPherson J."/>
            <person name="Gibbs R.A."/>
            <person name="Fahey J."/>
            <person name="Helton E."/>
            <person name="Ketteman M."/>
            <person name="Madan A."/>
            <person name="Rodrigues S."/>
            <person name="Sanchez A."/>
            <person name="Whiting M."/>
            <person name="Madari A."/>
            <person name="Young A.C."/>
            <person name="Wetherby K.D."/>
            <person name="Granite S.J."/>
            <person name="Kwong P.N."/>
            <person name="Brinkley C.P."/>
            <person name="Pearson R.L."/>
            <person name="Bouffard G.G."/>
            <person name="Blakesly R.W."/>
            <person name="Green E.D."/>
            <person name="Dickson M.C."/>
            <person name="Rodriguez A.C."/>
            <person name="Grimwood J."/>
            <person name="Schmutz J."/>
            <person name="Myers R.M."/>
            <person name="Butterfield Y.S."/>
            <person name="Griffith M."/>
            <person name="Griffith O.L."/>
            <person name="Krzywinski M.I."/>
            <person name="Liao N."/>
            <person name="Morin R."/>
            <person name="Morrin R."/>
            <person name="Palmquist D."/>
            <person name="Petrescu A.S."/>
            <person name="Skalska U."/>
            <person name="Smailus D.E."/>
            <person name="Stott J.M."/>
            <person name="Schnerch A."/>
            <person name="Schein J.E."/>
            <person name="Jones S.J."/>
            <person name="Holt R.A."/>
            <person name="Baross A."/>
            <person name="Marra M.A."/>
            <person name="Clifton S."/>
            <person name="Makowski K.A."/>
            <person name="Bosak S."/>
            <person name="Malek J."/>
        </authorList>
    </citation>
    <scope>NUCLEOTIDE SEQUENCE [LARGE SCALE MRNA]</scope>
    <source>
        <tissue evidence="1">Placenta</tissue>
    </source>
</reference>
<gene>
    <name evidence="1" type="primary">BAT2L</name>
</gene>
<dbReference type="ChiTaRS" id="PRRC2B">
    <property type="organism name" value="human"/>
</dbReference>
<evidence type="ECO:0000313" key="1">
    <source>
        <dbReference type="EMBL" id="AAH02969.1"/>
    </source>
</evidence>
<sequence>GLQDGSGTLRAPSSACSEASEWKFLLRLCVDAFLP</sequence>
<accession>Q9BU09</accession>
<organism evidence="1">
    <name type="scientific">Homo sapiens</name>
    <name type="common">Human</name>
    <dbReference type="NCBI Taxonomy" id="9606"/>
    <lineage>
        <taxon>Eukaryota</taxon>
        <taxon>Metazoa</taxon>
        <taxon>Chordata</taxon>
        <taxon>Craniata</taxon>
        <taxon>Vertebrata</taxon>
        <taxon>Euteleostomi</taxon>
        <taxon>Mammalia</taxon>
        <taxon>Eutheria</taxon>
        <taxon>Euarchontoglires</taxon>
        <taxon>Primates</taxon>
        <taxon>Haplorrhini</taxon>
        <taxon>Catarrhini</taxon>
        <taxon>Hominidae</taxon>
        <taxon>Homo</taxon>
    </lineage>
</organism>